<dbReference type="EMBL" id="JAINUF010000012">
    <property type="protein sequence ID" value="KAJ8346042.1"/>
    <property type="molecule type" value="Genomic_DNA"/>
</dbReference>
<sequence>MRHRIPVFLSIMSLLTAVDEALRFTQVQEAKINENINQLREILFSMKAQPREAPEEEVPATNNEEGVLPEEREEMELLDRVLQRALRVRCRSGAPRGPETAGGGAGDAVGSDRAKSDGSASGTASKSAFKASVDQTASRRTASASRASKEAGRESGHRAGPGRGGVAQTSVRNRTAVSGRAVPSRRPGAGRQSAPAPAPGEPCHPQASSAGAHERATQRGPCAEETGTVWDIRQHPREDPTPVTCLVGTGEEDRSLSTTKGGGKPSVAPSVWRAHSTKHGRLWDKVLTAASKPVAEKARFTERLLDTFPCKLPDGSPADTRAEVERLTQLCRALTHCLQTEALAHRTGSRTGTGACWELEYESLLMQEGLEKVVRDLRGRVEKLKRDAEAWDRWGPSDCCPVQRRGRWGDPDAPDLPHTLRYASEAELKELEGLRLRVAQLQQEIHLHQAMREALTPCMTSAWSARGGPSAIVLRGLYSLLGEGGAQFPAVVLDTEPD</sequence>
<name>A0A9Q1EVX2_SYNKA</name>
<comment type="caution">
    <text evidence="4">The sequence shown here is derived from an EMBL/GenBank/DDBJ whole genome shotgun (WGS) entry which is preliminary data.</text>
</comment>
<dbReference type="OrthoDB" id="9939072at2759"/>
<accession>A0A9Q1EVX2</accession>
<feature type="compositionally biased region" description="Polar residues" evidence="2">
    <location>
        <begin position="167"/>
        <end position="176"/>
    </location>
</feature>
<proteinExistence type="predicted"/>
<evidence type="ECO:0000256" key="1">
    <source>
        <dbReference type="SAM" id="Coils"/>
    </source>
</evidence>
<evidence type="ECO:0000313" key="4">
    <source>
        <dbReference type="EMBL" id="KAJ8346042.1"/>
    </source>
</evidence>
<evidence type="ECO:0000256" key="2">
    <source>
        <dbReference type="SAM" id="MobiDB-lite"/>
    </source>
</evidence>
<keyword evidence="1" id="KW-0175">Coiled coil</keyword>
<feature type="coiled-coil region" evidence="1">
    <location>
        <begin position="424"/>
        <end position="451"/>
    </location>
</feature>
<protein>
    <submittedName>
        <fullName evidence="4">Uncharacterized protein</fullName>
    </submittedName>
</protein>
<evidence type="ECO:0000313" key="5">
    <source>
        <dbReference type="Proteomes" id="UP001152622"/>
    </source>
</evidence>
<gene>
    <name evidence="4" type="ORF">SKAU_G00302350</name>
</gene>
<feature type="compositionally biased region" description="Low complexity" evidence="2">
    <location>
        <begin position="136"/>
        <end position="146"/>
    </location>
</feature>
<dbReference type="Proteomes" id="UP001152622">
    <property type="component" value="Chromosome 12"/>
</dbReference>
<feature type="region of interest" description="Disordered" evidence="2">
    <location>
        <begin position="92"/>
        <end position="270"/>
    </location>
</feature>
<keyword evidence="5" id="KW-1185">Reference proteome</keyword>
<dbReference type="PANTHER" id="PTHR14870">
    <property type="entry name" value="TUBULIN EPSILON AND DELTA COMPLEX PROTEIN 2"/>
    <property type="match status" value="1"/>
</dbReference>
<keyword evidence="3" id="KW-0732">Signal</keyword>
<organism evidence="4 5">
    <name type="scientific">Synaphobranchus kaupii</name>
    <name type="common">Kaup's arrowtooth eel</name>
    <dbReference type="NCBI Taxonomy" id="118154"/>
    <lineage>
        <taxon>Eukaryota</taxon>
        <taxon>Metazoa</taxon>
        <taxon>Chordata</taxon>
        <taxon>Craniata</taxon>
        <taxon>Vertebrata</taxon>
        <taxon>Euteleostomi</taxon>
        <taxon>Actinopterygii</taxon>
        <taxon>Neopterygii</taxon>
        <taxon>Teleostei</taxon>
        <taxon>Anguilliformes</taxon>
        <taxon>Synaphobranchidae</taxon>
        <taxon>Synaphobranchus</taxon>
    </lineage>
</organism>
<dbReference type="PANTHER" id="PTHR14870:SF1">
    <property type="entry name" value="TUBULIN EPSILON AND DELTA COMPLEX PROTEIN 2"/>
    <property type="match status" value="1"/>
</dbReference>
<evidence type="ECO:0000256" key="3">
    <source>
        <dbReference type="SAM" id="SignalP"/>
    </source>
</evidence>
<reference evidence="4" key="1">
    <citation type="journal article" date="2023" name="Science">
        <title>Genome structures resolve the early diversification of teleost fishes.</title>
        <authorList>
            <person name="Parey E."/>
            <person name="Louis A."/>
            <person name="Montfort J."/>
            <person name="Bouchez O."/>
            <person name="Roques C."/>
            <person name="Iampietro C."/>
            <person name="Lluch J."/>
            <person name="Castinel A."/>
            <person name="Donnadieu C."/>
            <person name="Desvignes T."/>
            <person name="Floi Bucao C."/>
            <person name="Jouanno E."/>
            <person name="Wen M."/>
            <person name="Mejri S."/>
            <person name="Dirks R."/>
            <person name="Jansen H."/>
            <person name="Henkel C."/>
            <person name="Chen W.J."/>
            <person name="Zahm M."/>
            <person name="Cabau C."/>
            <person name="Klopp C."/>
            <person name="Thompson A.W."/>
            <person name="Robinson-Rechavi M."/>
            <person name="Braasch I."/>
            <person name="Lecointre G."/>
            <person name="Bobe J."/>
            <person name="Postlethwait J.H."/>
            <person name="Berthelot C."/>
            <person name="Roest Crollius H."/>
            <person name="Guiguen Y."/>
        </authorList>
    </citation>
    <scope>NUCLEOTIDE SEQUENCE</scope>
    <source>
        <strain evidence="4">WJC10195</strain>
    </source>
</reference>
<feature type="compositionally biased region" description="Basic and acidic residues" evidence="2">
    <location>
        <begin position="147"/>
        <end position="157"/>
    </location>
</feature>
<dbReference type="Pfam" id="PF15764">
    <property type="entry name" value="DUF4693"/>
    <property type="match status" value="1"/>
</dbReference>
<dbReference type="InterPro" id="IPR031518">
    <property type="entry name" value="DUF4693"/>
</dbReference>
<feature type="chain" id="PRO_5040512582" evidence="3">
    <location>
        <begin position="22"/>
        <end position="498"/>
    </location>
</feature>
<feature type="signal peptide" evidence="3">
    <location>
        <begin position="1"/>
        <end position="21"/>
    </location>
</feature>
<dbReference type="AlphaFoldDB" id="A0A9Q1EVX2"/>